<keyword evidence="3" id="KW-1185">Reference proteome</keyword>
<dbReference type="EMBL" id="LACB01000086">
    <property type="protein sequence ID" value="KAJ9489368.1"/>
    <property type="molecule type" value="Genomic_DNA"/>
</dbReference>
<reference evidence="2" key="2">
    <citation type="journal article" date="2016" name="Fungal Biol.">
        <title>Ochratoxin A production by Penicillium thymicola.</title>
        <authorList>
            <person name="Nguyen H.D.T."/>
            <person name="McMullin D.R."/>
            <person name="Ponomareva E."/>
            <person name="Riley R."/>
            <person name="Pomraning K.R."/>
            <person name="Baker S.E."/>
            <person name="Seifert K.A."/>
        </authorList>
    </citation>
    <scope>NUCLEOTIDE SEQUENCE</scope>
    <source>
        <strain evidence="2">DAOM 180753</strain>
    </source>
</reference>
<proteinExistence type="predicted"/>
<feature type="region of interest" description="Disordered" evidence="1">
    <location>
        <begin position="204"/>
        <end position="234"/>
    </location>
</feature>
<evidence type="ECO:0000256" key="1">
    <source>
        <dbReference type="SAM" id="MobiDB-lite"/>
    </source>
</evidence>
<reference evidence="2" key="1">
    <citation type="submission" date="2015-06" db="EMBL/GenBank/DDBJ databases">
        <authorList>
            <person name="Nguyen H."/>
        </authorList>
    </citation>
    <scope>NUCLEOTIDE SEQUENCE</scope>
    <source>
        <strain evidence="2">DAOM 180753</strain>
    </source>
</reference>
<dbReference type="Proteomes" id="UP001227192">
    <property type="component" value="Unassembled WGS sequence"/>
</dbReference>
<feature type="compositionally biased region" description="Basic and acidic residues" evidence="1">
    <location>
        <begin position="211"/>
        <end position="224"/>
    </location>
</feature>
<comment type="caution">
    <text evidence="2">The sequence shown here is derived from an EMBL/GenBank/DDBJ whole genome shotgun (WGS) entry which is preliminary data.</text>
</comment>
<evidence type="ECO:0000313" key="2">
    <source>
        <dbReference type="EMBL" id="KAJ9489368.1"/>
    </source>
</evidence>
<dbReference type="SUPFAM" id="SSF56112">
    <property type="entry name" value="Protein kinase-like (PK-like)"/>
    <property type="match status" value="1"/>
</dbReference>
<evidence type="ECO:0008006" key="4">
    <source>
        <dbReference type="Google" id="ProtNLM"/>
    </source>
</evidence>
<evidence type="ECO:0000313" key="3">
    <source>
        <dbReference type="Proteomes" id="UP001227192"/>
    </source>
</evidence>
<sequence>MENIDSPLRNARLCPTLKLVDQAITVTDVKRLDQNRSVYRPEIEPVNSLPSTVIIKQQKEGWSDEFEEEEASYRRLKDLQGDKIPQFFGQGYFDGIRALVFSEVVGTTLLDLARSKKPVDEKKMKDKLTAVFQSLSARGAIYWDQRLDNFMYCDNGVPDASKVIVVDFEQVEFPTSFPPWKLGVNDKGARALMDDFRDTRDRNLETSPIRPWEHETDSRDEENPPRTIDSNVITPLMDSGGVEALRYIAT</sequence>
<accession>A0AAI9TLL5</accession>
<protein>
    <recommendedName>
        <fullName evidence="4">Protein kinase domain-containing protein</fullName>
    </recommendedName>
</protein>
<organism evidence="2 3">
    <name type="scientific">Penicillium thymicola</name>
    <dbReference type="NCBI Taxonomy" id="293382"/>
    <lineage>
        <taxon>Eukaryota</taxon>
        <taxon>Fungi</taxon>
        <taxon>Dikarya</taxon>
        <taxon>Ascomycota</taxon>
        <taxon>Pezizomycotina</taxon>
        <taxon>Eurotiomycetes</taxon>
        <taxon>Eurotiomycetidae</taxon>
        <taxon>Eurotiales</taxon>
        <taxon>Aspergillaceae</taxon>
        <taxon>Penicillium</taxon>
    </lineage>
</organism>
<dbReference type="AlphaFoldDB" id="A0AAI9TLL5"/>
<name>A0AAI9TLL5_PENTH</name>
<dbReference type="InterPro" id="IPR011009">
    <property type="entry name" value="Kinase-like_dom_sf"/>
</dbReference>
<gene>
    <name evidence="2" type="ORF">VN97_g3904</name>
</gene>